<dbReference type="CDD" id="cd00534">
    <property type="entry name" value="DHNA_DHNTPE"/>
    <property type="match status" value="1"/>
</dbReference>
<dbReference type="EC" id="4.1.2.25" evidence="6"/>
<comment type="pathway">
    <text evidence="2 6">Cofactor biosynthesis; tetrahydrofolate biosynthesis; 2-amino-4-hydroxy-6-hydroxymethyl-7,8-dihydropteridine diphosphate from 7,8-dihydroneopterin triphosphate: step 3/4.</text>
</comment>
<evidence type="ECO:0000313" key="8">
    <source>
        <dbReference type="EMBL" id="CAL5219617.1"/>
    </source>
</evidence>
<feature type="domain" description="Dihydroneopterin aldolase/epimerase" evidence="7">
    <location>
        <begin position="39"/>
        <end position="152"/>
    </location>
</feature>
<evidence type="ECO:0000256" key="6">
    <source>
        <dbReference type="RuleBase" id="RU362079"/>
    </source>
</evidence>
<keyword evidence="9" id="KW-1185">Reference proteome</keyword>
<name>A0ABP1FPW8_9CHLO</name>
<dbReference type="InterPro" id="IPR006156">
    <property type="entry name" value="Dihydroneopterin_aldolase"/>
</dbReference>
<dbReference type="Proteomes" id="UP001497392">
    <property type="component" value="Unassembled WGS sequence"/>
</dbReference>
<protein>
    <recommendedName>
        <fullName evidence="6">7,8-dihydroneopterin aldolase</fullName>
        <ecNumber evidence="6">4.1.2.25</ecNumber>
    </recommendedName>
</protein>
<dbReference type="NCBIfam" id="TIGR00526">
    <property type="entry name" value="folB_dom"/>
    <property type="match status" value="1"/>
</dbReference>
<comment type="function">
    <text evidence="6">Catalyzes the conversion of 7,8-dihydroneopterin to 6-hydroxymethyl-7,8-dihydropterin.</text>
</comment>
<evidence type="ECO:0000313" key="9">
    <source>
        <dbReference type="Proteomes" id="UP001497392"/>
    </source>
</evidence>
<dbReference type="NCBIfam" id="TIGR00525">
    <property type="entry name" value="folB"/>
    <property type="match status" value="1"/>
</dbReference>
<dbReference type="Gene3D" id="3.30.1130.10">
    <property type="match status" value="1"/>
</dbReference>
<dbReference type="EMBL" id="CAXHTA020000002">
    <property type="protein sequence ID" value="CAL5219617.1"/>
    <property type="molecule type" value="Genomic_DNA"/>
</dbReference>
<keyword evidence="5 6" id="KW-0456">Lyase</keyword>
<reference evidence="8 9" key="1">
    <citation type="submission" date="2024-06" db="EMBL/GenBank/DDBJ databases">
        <authorList>
            <person name="Kraege A."/>
            <person name="Thomma B."/>
        </authorList>
    </citation>
    <scope>NUCLEOTIDE SEQUENCE [LARGE SCALE GENOMIC DNA]</scope>
</reference>
<dbReference type="InterPro" id="IPR043133">
    <property type="entry name" value="GTP-CH-I_C/QueF"/>
</dbReference>
<dbReference type="PANTHER" id="PTHR42844">
    <property type="entry name" value="DIHYDRONEOPTERIN ALDOLASE 1-RELATED"/>
    <property type="match status" value="1"/>
</dbReference>
<evidence type="ECO:0000256" key="4">
    <source>
        <dbReference type="ARBA" id="ARBA00022909"/>
    </source>
</evidence>
<accession>A0ABP1FPW8</accession>
<dbReference type="Pfam" id="PF02152">
    <property type="entry name" value="FolB"/>
    <property type="match status" value="1"/>
</dbReference>
<comment type="catalytic activity">
    <reaction evidence="1 6">
        <text>7,8-dihydroneopterin = 6-hydroxymethyl-7,8-dihydropterin + glycolaldehyde</text>
        <dbReference type="Rhea" id="RHEA:10540"/>
        <dbReference type="ChEBI" id="CHEBI:17001"/>
        <dbReference type="ChEBI" id="CHEBI:17071"/>
        <dbReference type="ChEBI" id="CHEBI:44841"/>
        <dbReference type="EC" id="4.1.2.25"/>
    </reaction>
</comment>
<comment type="caution">
    <text evidence="8">The sequence shown here is derived from an EMBL/GenBank/DDBJ whole genome shotgun (WGS) entry which is preliminary data.</text>
</comment>
<comment type="similarity">
    <text evidence="3 6">Belongs to the DHNA family.</text>
</comment>
<evidence type="ECO:0000259" key="7">
    <source>
        <dbReference type="SMART" id="SM00905"/>
    </source>
</evidence>
<proteinExistence type="inferred from homology"/>
<dbReference type="InterPro" id="IPR006157">
    <property type="entry name" value="FolB_dom"/>
</dbReference>
<dbReference type="SUPFAM" id="SSF55620">
    <property type="entry name" value="Tetrahydrobiopterin biosynthesis enzymes-like"/>
    <property type="match status" value="1"/>
</dbReference>
<keyword evidence="4 6" id="KW-0289">Folate biosynthesis</keyword>
<evidence type="ECO:0000256" key="3">
    <source>
        <dbReference type="ARBA" id="ARBA00005708"/>
    </source>
</evidence>
<evidence type="ECO:0000256" key="2">
    <source>
        <dbReference type="ARBA" id="ARBA00005013"/>
    </source>
</evidence>
<evidence type="ECO:0000256" key="1">
    <source>
        <dbReference type="ARBA" id="ARBA00001353"/>
    </source>
</evidence>
<gene>
    <name evidence="8" type="primary">g1488</name>
    <name evidence="8" type="ORF">VP750_LOCUS1276</name>
</gene>
<sequence>MLRRSSALARRAVTGYQHSRRTCASESQAALVPGGSDKISLNGCIFHGFHGVLPEEKQLGQKFIVDAIIYCDVSKAGQSDALKDTVNYAAVYRDIRLVMEGKPRNLIETVATDIATNILQDYREVKGLKISVQKPHVALDGVVKSMGVEIERYRFDPDDDVL</sequence>
<dbReference type="PANTHER" id="PTHR42844:SF1">
    <property type="entry name" value="DIHYDRONEOPTERIN ALDOLASE 1-RELATED"/>
    <property type="match status" value="1"/>
</dbReference>
<evidence type="ECO:0000256" key="5">
    <source>
        <dbReference type="ARBA" id="ARBA00023239"/>
    </source>
</evidence>
<dbReference type="SMART" id="SM00905">
    <property type="entry name" value="FolB"/>
    <property type="match status" value="1"/>
</dbReference>
<organism evidence="8 9">
    <name type="scientific">Coccomyxa viridis</name>
    <dbReference type="NCBI Taxonomy" id="1274662"/>
    <lineage>
        <taxon>Eukaryota</taxon>
        <taxon>Viridiplantae</taxon>
        <taxon>Chlorophyta</taxon>
        <taxon>core chlorophytes</taxon>
        <taxon>Trebouxiophyceae</taxon>
        <taxon>Trebouxiophyceae incertae sedis</taxon>
        <taxon>Coccomyxaceae</taxon>
        <taxon>Coccomyxa</taxon>
    </lineage>
</organism>